<comment type="catalytic activity">
    <reaction evidence="3">
        <text>carboxy-S-adenosyl-L-methionine + 5-hydroxyuridine(34) in tRNA = 5-carboxymethoxyuridine(34) in tRNA + S-adenosyl-L-homocysteine + H(+)</text>
        <dbReference type="Rhea" id="RHEA:52848"/>
        <dbReference type="Rhea" id="RHEA-COMP:13381"/>
        <dbReference type="Rhea" id="RHEA-COMP:13383"/>
        <dbReference type="ChEBI" id="CHEBI:15378"/>
        <dbReference type="ChEBI" id="CHEBI:57856"/>
        <dbReference type="ChEBI" id="CHEBI:134278"/>
        <dbReference type="ChEBI" id="CHEBI:136877"/>
        <dbReference type="ChEBI" id="CHEBI:136879"/>
    </reaction>
</comment>
<evidence type="ECO:0000256" key="1">
    <source>
        <dbReference type="ARBA" id="ARBA00022679"/>
    </source>
</evidence>
<dbReference type="Gene3D" id="3.40.50.150">
    <property type="entry name" value="Vaccinia Virus protein VP39"/>
    <property type="match status" value="1"/>
</dbReference>
<feature type="binding site" evidence="3">
    <location>
        <position position="206"/>
    </location>
    <ligand>
        <name>carboxy-S-adenosyl-L-methionine</name>
        <dbReference type="ChEBI" id="CHEBI:134278"/>
    </ligand>
</feature>
<dbReference type="NCBIfam" id="TIGR00452">
    <property type="entry name" value="tRNA 5-methoxyuridine(34)/uridine 5-oxyacetic acid(34) synthase CmoB"/>
    <property type="match status" value="1"/>
</dbReference>
<dbReference type="CDD" id="cd02440">
    <property type="entry name" value="AdoMet_MTases"/>
    <property type="match status" value="1"/>
</dbReference>
<feature type="binding site" evidence="3">
    <location>
        <position position="111"/>
    </location>
    <ligand>
        <name>carboxy-S-adenosyl-L-methionine</name>
        <dbReference type="ChEBI" id="CHEBI:134278"/>
    </ligand>
</feature>
<evidence type="ECO:0000313" key="4">
    <source>
        <dbReference type="EMBL" id="CAI8939824.1"/>
    </source>
</evidence>
<dbReference type="SUPFAM" id="SSF53335">
    <property type="entry name" value="S-adenosyl-L-methionine-dependent methyltransferases"/>
    <property type="match status" value="1"/>
</dbReference>
<reference evidence="4 5" key="1">
    <citation type="submission" date="2023-03" db="EMBL/GenBank/DDBJ databases">
        <authorList>
            <person name="Pearce D."/>
        </authorList>
    </citation>
    <scope>NUCLEOTIDE SEQUENCE [LARGE SCALE GENOMIC DNA]</scope>
    <source>
        <strain evidence="4">Msz</strain>
    </source>
</reference>
<dbReference type="Pfam" id="PF08003">
    <property type="entry name" value="Methyltransf_9"/>
    <property type="match status" value="1"/>
</dbReference>
<evidence type="ECO:0000256" key="3">
    <source>
        <dbReference type="HAMAP-Rule" id="MF_01590"/>
    </source>
</evidence>
<gene>
    <name evidence="3 4" type="primary">cmoB</name>
    <name evidence="4" type="ORF">MSZNOR_4216</name>
</gene>
<dbReference type="InterPro" id="IPR027555">
    <property type="entry name" value="Mo5U34_MeTrfas-like"/>
</dbReference>
<evidence type="ECO:0000256" key="2">
    <source>
        <dbReference type="ARBA" id="ARBA00022694"/>
    </source>
</evidence>
<dbReference type="EC" id="2.5.1.-" evidence="3"/>
<dbReference type="PANTHER" id="PTHR43464">
    <property type="entry name" value="METHYLTRANSFERASE"/>
    <property type="match status" value="1"/>
</dbReference>
<accession>A0ABN8X8A1</accession>
<feature type="binding site" evidence="3">
    <location>
        <position position="321"/>
    </location>
    <ligand>
        <name>carboxy-S-adenosyl-L-methionine</name>
        <dbReference type="ChEBI" id="CHEBI:134278"/>
    </ligand>
</feature>
<dbReference type="PANTHER" id="PTHR43464:SF95">
    <property type="entry name" value="TRNA U34 CARBOXYMETHYLTRANSFERASE"/>
    <property type="match status" value="1"/>
</dbReference>
<name>A0ABN8X8A1_9GAMM</name>
<keyword evidence="5" id="KW-1185">Reference proteome</keyword>
<evidence type="ECO:0000313" key="5">
    <source>
        <dbReference type="Proteomes" id="UP001162030"/>
    </source>
</evidence>
<feature type="binding site" evidence="3">
    <location>
        <begin position="158"/>
        <end position="160"/>
    </location>
    <ligand>
        <name>carboxy-S-adenosyl-L-methionine</name>
        <dbReference type="ChEBI" id="CHEBI:134278"/>
    </ligand>
</feature>
<comment type="subunit">
    <text evidence="3">Homotetramer.</text>
</comment>
<feature type="binding site" evidence="3">
    <location>
        <position position="116"/>
    </location>
    <ligand>
        <name>carboxy-S-adenosyl-L-methionine</name>
        <dbReference type="ChEBI" id="CHEBI:134278"/>
    </ligand>
</feature>
<proteinExistence type="inferred from homology"/>
<dbReference type="InterPro" id="IPR010017">
    <property type="entry name" value="CmoB"/>
</dbReference>
<comment type="similarity">
    <text evidence="3">Belongs to the class I-like SAM-binding methyltransferase superfamily. CmoB family.</text>
</comment>
<feature type="binding site" evidence="3">
    <location>
        <position position="136"/>
    </location>
    <ligand>
        <name>carboxy-S-adenosyl-L-methionine</name>
        <dbReference type="ChEBI" id="CHEBI:134278"/>
    </ligand>
</feature>
<feature type="binding site" evidence="3">
    <location>
        <begin position="186"/>
        <end position="187"/>
    </location>
    <ligand>
        <name>carboxy-S-adenosyl-L-methionine</name>
        <dbReference type="ChEBI" id="CHEBI:134278"/>
    </ligand>
</feature>
<dbReference type="Proteomes" id="UP001162030">
    <property type="component" value="Chromosome"/>
</dbReference>
<feature type="binding site" evidence="3">
    <location>
        <position position="97"/>
    </location>
    <ligand>
        <name>carboxy-S-adenosyl-L-methionine</name>
        <dbReference type="ChEBI" id="CHEBI:134278"/>
    </ligand>
</feature>
<dbReference type="NCBIfam" id="NF011650">
    <property type="entry name" value="PRK15068.1"/>
    <property type="match status" value="1"/>
</dbReference>
<dbReference type="RefSeq" id="WP_026609627.1">
    <property type="nucleotide sequence ID" value="NZ_OX458333.1"/>
</dbReference>
<dbReference type="InterPro" id="IPR029063">
    <property type="entry name" value="SAM-dependent_MTases_sf"/>
</dbReference>
<keyword evidence="2 3" id="KW-0819">tRNA processing</keyword>
<sequence>MSHLDVIGTVYSGLFSRPSQPRLRPWLERLPSQLNEVFDVARNGNWPAWRSVLADLPEISASEVDLNADCIFIDGGCSEEVRTRIEQLLRRLHPWRKGPYTIHGIHIDTEWRSDLKWNRLKDHIQPLEGRTVLDVGCGNGYHAWRMVGGGAELVIGIDPTLLSVVQFLTVRHFAGDFPVYVLPLGIEDVPQGLRAFDTVFSMGVLYHRRSPLDHLLELKACLRSGGELVLETLVIDGGAGQVLVPEDRYAQMRNVWFIPSCPTLLSWLKRCGYRNGRVVDISKTTAAEQRSTDWMRFQSLPDFLDPVNPALTIEGLPAPIRAVFIAESP</sequence>
<dbReference type="HAMAP" id="MF_01590">
    <property type="entry name" value="tRNA_carboxymethyltr_CmoB"/>
    <property type="match status" value="1"/>
</dbReference>
<organism evidence="4 5">
    <name type="scientific">Methylocaldum szegediense</name>
    <dbReference type="NCBI Taxonomy" id="73780"/>
    <lineage>
        <taxon>Bacteria</taxon>
        <taxon>Pseudomonadati</taxon>
        <taxon>Pseudomonadota</taxon>
        <taxon>Gammaproteobacteria</taxon>
        <taxon>Methylococcales</taxon>
        <taxon>Methylococcaceae</taxon>
        <taxon>Methylocaldum</taxon>
    </lineage>
</organism>
<dbReference type="EMBL" id="OX458333">
    <property type="protein sequence ID" value="CAI8939824.1"/>
    <property type="molecule type" value="Genomic_DNA"/>
</dbReference>
<keyword evidence="1 3" id="KW-0808">Transferase</keyword>
<protein>
    <recommendedName>
        <fullName evidence="3">tRNA U34 carboxymethyltransferase</fullName>
        <ecNumber evidence="3">2.5.1.-</ecNumber>
    </recommendedName>
</protein>
<feature type="binding site" evidence="3">
    <location>
        <position position="202"/>
    </location>
    <ligand>
        <name>carboxy-S-adenosyl-L-methionine</name>
        <dbReference type="ChEBI" id="CHEBI:134278"/>
    </ligand>
</feature>
<comment type="function">
    <text evidence="3">Catalyzes carboxymethyl transfer from carboxy-S-adenosyl-L-methionine (Cx-SAM) to 5-hydroxyuridine (ho5U) to form 5-carboxymethoxyuridine (cmo5U) at position 34 in tRNAs.</text>
</comment>